<keyword evidence="7" id="KW-0443">Lipid metabolism</keyword>
<dbReference type="InterPro" id="IPR036226">
    <property type="entry name" value="LipOase_C_sf"/>
</dbReference>
<comment type="caution">
    <text evidence="15">The sequence shown here is derived from an EMBL/GenBank/DDBJ whole genome shotgun (WGS) entry which is preliminary data.</text>
</comment>
<keyword evidence="3" id="KW-0963">Cytoplasm</keyword>
<feature type="binding site" evidence="9">
    <location>
        <position position="443"/>
    </location>
    <ligand>
        <name>Ca(2+)</name>
        <dbReference type="ChEBI" id="CHEBI:29108"/>
        <label>1</label>
    </ligand>
</feature>
<dbReference type="InterPro" id="IPR000907">
    <property type="entry name" value="LipOase"/>
</dbReference>
<proteinExistence type="predicted"/>
<dbReference type="GO" id="GO:0020037">
    <property type="term" value="F:heme binding"/>
    <property type="evidence" value="ECO:0007669"/>
    <property type="project" value="InterPro"/>
</dbReference>
<comment type="pathway">
    <text evidence="2">Lipid metabolism.</text>
</comment>
<evidence type="ECO:0000256" key="4">
    <source>
        <dbReference type="ARBA" id="ARBA00022723"/>
    </source>
</evidence>
<organism evidence="15 16">
    <name type="scientific">Acropora cervicornis</name>
    <name type="common">Staghorn coral</name>
    <dbReference type="NCBI Taxonomy" id="6130"/>
    <lineage>
        <taxon>Eukaryota</taxon>
        <taxon>Metazoa</taxon>
        <taxon>Cnidaria</taxon>
        <taxon>Anthozoa</taxon>
        <taxon>Hexacorallia</taxon>
        <taxon>Scleractinia</taxon>
        <taxon>Astrocoeniina</taxon>
        <taxon>Acroporidae</taxon>
        <taxon>Acropora</taxon>
    </lineage>
</organism>
<evidence type="ECO:0000256" key="9">
    <source>
        <dbReference type="PIRSR" id="PIRSR601885-2"/>
    </source>
</evidence>
<dbReference type="InterPro" id="IPR020835">
    <property type="entry name" value="Catalase_sf"/>
</dbReference>
<keyword evidence="4 8" id="KW-0479">Metal-binding</keyword>
<comment type="subcellular location">
    <subcellularLocation>
        <location evidence="1">Cytoplasm</location>
    </subcellularLocation>
</comment>
<feature type="domain" description="Lipoxygenase" evidence="14">
    <location>
        <begin position="523"/>
        <end position="1071"/>
    </location>
</feature>
<dbReference type="InterPro" id="IPR036392">
    <property type="entry name" value="PLAT/LH2_dom_sf"/>
</dbReference>
<keyword evidence="16" id="KW-1185">Reference proteome</keyword>
<evidence type="ECO:0000256" key="10">
    <source>
        <dbReference type="PIRSR" id="PIRSR601885-3"/>
    </source>
</evidence>
<dbReference type="PRINTS" id="PR00467">
    <property type="entry name" value="MAMLPOXGNASE"/>
</dbReference>
<dbReference type="Gene3D" id="1.20.245.10">
    <property type="entry name" value="Lipoxygenase-1, Domain 5"/>
    <property type="match status" value="1"/>
</dbReference>
<evidence type="ECO:0000256" key="3">
    <source>
        <dbReference type="ARBA" id="ARBA00022490"/>
    </source>
</evidence>
<dbReference type="GO" id="GO:0005737">
    <property type="term" value="C:cytoplasm"/>
    <property type="evidence" value="ECO:0007669"/>
    <property type="project" value="UniProtKB-SubCell"/>
</dbReference>
<feature type="binding site" evidence="8">
    <location>
        <position position="1071"/>
    </location>
    <ligand>
        <name>Fe cation</name>
        <dbReference type="ChEBI" id="CHEBI:24875"/>
        <note>catalytic</note>
    </ligand>
</feature>
<dbReference type="EMBL" id="JARQWQ010000142">
    <property type="protein sequence ID" value="KAK2548622.1"/>
    <property type="molecule type" value="Genomic_DNA"/>
</dbReference>
<reference evidence="15" key="1">
    <citation type="journal article" date="2023" name="G3 (Bethesda)">
        <title>Whole genome assembly and annotation of the endangered Caribbean coral Acropora cervicornis.</title>
        <authorList>
            <person name="Selwyn J.D."/>
            <person name="Vollmer S.V."/>
        </authorList>
    </citation>
    <scope>NUCLEOTIDE SEQUENCE</scope>
    <source>
        <strain evidence="15">K2</strain>
    </source>
</reference>
<evidence type="ECO:0000256" key="6">
    <source>
        <dbReference type="ARBA" id="ARBA00023002"/>
    </source>
</evidence>
<evidence type="ECO:0000256" key="11">
    <source>
        <dbReference type="PROSITE-ProRule" id="PRU00152"/>
    </source>
</evidence>
<dbReference type="Pfam" id="PF01477">
    <property type="entry name" value="PLAT"/>
    <property type="match status" value="1"/>
</dbReference>
<dbReference type="PROSITE" id="PS00081">
    <property type="entry name" value="LIPOXYGENASE_2"/>
    <property type="match status" value="1"/>
</dbReference>
<dbReference type="PROSITE" id="PS51393">
    <property type="entry name" value="LIPOXYGENASE_3"/>
    <property type="match status" value="1"/>
</dbReference>
<dbReference type="Pfam" id="PF00305">
    <property type="entry name" value="Lipoxygenase"/>
    <property type="match status" value="1"/>
</dbReference>
<evidence type="ECO:0000256" key="2">
    <source>
        <dbReference type="ARBA" id="ARBA00005189"/>
    </source>
</evidence>
<evidence type="ECO:0000259" key="14">
    <source>
        <dbReference type="PROSITE" id="PS51393"/>
    </source>
</evidence>
<feature type="binding site" evidence="8">
    <location>
        <position position="948"/>
    </location>
    <ligand>
        <name>Fe cation</name>
        <dbReference type="ChEBI" id="CHEBI:24875"/>
        <note>catalytic</note>
    </ligand>
</feature>
<keyword evidence="6" id="KW-0560">Oxidoreductase</keyword>
<comment type="caution">
    <text evidence="11">Lacks conserved residue(s) required for the propagation of feature annotation.</text>
</comment>
<feature type="compositionally biased region" description="Polar residues" evidence="12">
    <location>
        <begin position="1"/>
        <end position="13"/>
    </location>
</feature>
<dbReference type="Proteomes" id="UP001249851">
    <property type="component" value="Unassembled WGS sequence"/>
</dbReference>
<dbReference type="PROSITE" id="PS50095">
    <property type="entry name" value="PLAT"/>
    <property type="match status" value="1"/>
</dbReference>
<evidence type="ECO:0000259" key="13">
    <source>
        <dbReference type="PROSITE" id="PS50095"/>
    </source>
</evidence>
<gene>
    <name evidence="15" type="ORF">P5673_031146</name>
</gene>
<feature type="binding site" evidence="9">
    <location>
        <position position="442"/>
    </location>
    <ligand>
        <name>Ca(2+)</name>
        <dbReference type="ChEBI" id="CHEBI:29108"/>
        <label>1</label>
    </ligand>
</feature>
<dbReference type="PANTHER" id="PTHR11771">
    <property type="entry name" value="LIPOXYGENASE"/>
    <property type="match status" value="1"/>
</dbReference>
<dbReference type="GO" id="GO:0005506">
    <property type="term" value="F:iron ion binding"/>
    <property type="evidence" value="ECO:0007669"/>
    <property type="project" value="InterPro"/>
</dbReference>
<dbReference type="SMART" id="SM00308">
    <property type="entry name" value="LH2"/>
    <property type="match status" value="1"/>
</dbReference>
<dbReference type="InterPro" id="IPR013819">
    <property type="entry name" value="LipOase_C"/>
</dbReference>
<dbReference type="SUPFAM" id="SSF49723">
    <property type="entry name" value="Lipase/lipooxygenase domain (PLAT/LH2 domain)"/>
    <property type="match status" value="1"/>
</dbReference>
<protein>
    <submittedName>
        <fullName evidence="15">Allene oxide synthase-lipoxygenase protein</fullName>
    </submittedName>
</protein>
<evidence type="ECO:0000256" key="12">
    <source>
        <dbReference type="SAM" id="MobiDB-lite"/>
    </source>
</evidence>
<dbReference type="InterPro" id="IPR020834">
    <property type="entry name" value="LipOase_CS"/>
</dbReference>
<feature type="domain" description="PLAT" evidence="13">
    <location>
        <begin position="405"/>
        <end position="525"/>
    </location>
</feature>
<reference evidence="15" key="2">
    <citation type="journal article" date="2023" name="Science">
        <title>Genomic signatures of disease resistance in endangered staghorn corals.</title>
        <authorList>
            <person name="Vollmer S.V."/>
            <person name="Selwyn J.D."/>
            <person name="Despard B.A."/>
            <person name="Roesel C.L."/>
        </authorList>
    </citation>
    <scope>NUCLEOTIDE SEQUENCE</scope>
    <source>
        <strain evidence="15">K2</strain>
    </source>
</reference>
<feature type="region of interest" description="Disordered" evidence="12">
    <location>
        <begin position="1"/>
        <end position="34"/>
    </location>
</feature>
<dbReference type="AlphaFoldDB" id="A0AAD9PT92"/>
<feature type="binding site" evidence="9">
    <location>
        <position position="418"/>
    </location>
    <ligand>
        <name>Ca(2+)</name>
        <dbReference type="ChEBI" id="CHEBI:29108"/>
        <label>1</label>
    </ligand>
</feature>
<feature type="binding site" evidence="8">
    <location>
        <position position="774"/>
    </location>
    <ligand>
        <name>Fe cation</name>
        <dbReference type="ChEBI" id="CHEBI:24875"/>
        <note>catalytic</note>
    </ligand>
</feature>
<dbReference type="GO" id="GO:0034440">
    <property type="term" value="P:lipid oxidation"/>
    <property type="evidence" value="ECO:0007669"/>
    <property type="project" value="InterPro"/>
</dbReference>
<evidence type="ECO:0000256" key="7">
    <source>
        <dbReference type="ARBA" id="ARBA00023098"/>
    </source>
</evidence>
<accession>A0AAD9PT92</accession>
<dbReference type="SUPFAM" id="SSF48484">
    <property type="entry name" value="Lipoxigenase"/>
    <property type="match status" value="1"/>
</dbReference>
<feature type="binding site" evidence="9">
    <location>
        <position position="420"/>
    </location>
    <ligand>
        <name>Ca(2+)</name>
        <dbReference type="ChEBI" id="CHEBI:29108"/>
        <label>1</label>
    </ligand>
</feature>
<sequence length="1071" mass="121756">MMGSCSSAASTQGDDPVENKESAQEINRKQDKKNMTEWKNLGYEVYKSYMGEEAFKKKIEEFEKPLPPPGLFDQAKIRHNTNKLKLLFGMKAFARSQRGTHSVGVGAQGIATIAPNPQFPACEFFTPGRTFPVCLRHATIDSIDDVKIDFCGGSLRFASSEHDESPFDIIMGTGPTTPLYNAGAIFDAVRVKISNDLKTYLLLGPDHLVANIGGLRHKPESFYDQRYYSKMIFDFKADDGIKRYVRFRLIPADGSLETGLLPEDAQWEIWNRDKREPGETLPPDYLKREFKDRMSRGPLEYKLQLQVHQAKNDDPSTILQVGREWDESTHPWMDMADIKMTSLLSPKATERLKFTFTHLPPCIGILPAQSVDDPNVVVQIRKEVYMWSQGLRSKRSNKVVPDHMASYLVRVETGSQSGAGTDATISISITGTKGKTDMIKLDNWGNDFERGDVDDYSVEAMDVGEILIVHLHNDGGGWWHKNPDWFVNKISIISSKQVQDDPFEFPCYRWVMSDLVVFEGKATLPFQELPSAVKSQRLLELQQRKDNYKWDKSKNFEDVPGHLQAATYKDIPRDSQFSNETRESIDESRKNVTRKLGLAHLLTLFESWDNLDDFQKILKYSYGRVPRIVEDDRWKTDTVFGWMFLNGCNPNVLERCEKLPDNFPVTEEMVQPALDRGLTFEQEFKEGHFYLANYKDLEGVPFTGGEDETGYTAEPLALFYVKSSGDLVPVAIQLSQEPGDTNPIWTPCDSEYDWLLAKMWLRNADYYIHQIINHILKTQLSMEAFAVAAWRQLPSVHPVFKLLFPHLRSVMAINDFIRRAFLKTDASQVLLKKSYKTFAFKMLSLPQVLKEKGVDDVVKLPKFYYRDDALCLWKAIETFIREVLSISYKSDDDVSNDTELQTWVQDILENGFPVRDGKGGHGFPEDLSTLDQLVHVLTCVVFTCSCQHAALNFGLMDAHSFVPFTPSIMRLPPPTKKNEATLNSIINTLPNKSQASQQIALMYVLSQFAEDERFLGDMTQTLLTGKDAEDAISRFQTSLQGISDSIKTRNASLELPYINLLPGRIPDSIAI</sequence>
<name>A0AAD9PT92_ACRCE</name>
<keyword evidence="5" id="KW-0223">Dioxygenase</keyword>
<comment type="cofactor">
    <cofactor evidence="8">
        <name>Fe cation</name>
        <dbReference type="ChEBI" id="CHEBI:24875"/>
    </cofactor>
    <text evidence="8">Binds 1 Fe cation per subunit.</text>
</comment>
<feature type="compositionally biased region" description="Basic and acidic residues" evidence="12">
    <location>
        <begin position="17"/>
        <end position="34"/>
    </location>
</feature>
<keyword evidence="9" id="KW-0106">Calcium</keyword>
<keyword evidence="8" id="KW-0408">Iron</keyword>
<dbReference type="Gene3D" id="2.40.180.10">
    <property type="entry name" value="Catalase core domain"/>
    <property type="match status" value="1"/>
</dbReference>
<evidence type="ECO:0000256" key="8">
    <source>
        <dbReference type="PIRSR" id="PIRSR601885-1"/>
    </source>
</evidence>
<feature type="binding site" evidence="9">
    <location>
        <position position="484"/>
    </location>
    <ligand>
        <name>Ca(2+)</name>
        <dbReference type="ChEBI" id="CHEBI:29108"/>
        <label>1</label>
    </ligand>
</feature>
<dbReference type="InterPro" id="IPR001885">
    <property type="entry name" value="LipOase_mml"/>
</dbReference>
<dbReference type="InterPro" id="IPR001024">
    <property type="entry name" value="PLAT/LH2_dom"/>
</dbReference>
<dbReference type="SUPFAM" id="SSF56634">
    <property type="entry name" value="Heme-dependent catalase-like"/>
    <property type="match status" value="1"/>
</dbReference>
<evidence type="ECO:0000313" key="16">
    <source>
        <dbReference type="Proteomes" id="UP001249851"/>
    </source>
</evidence>
<evidence type="ECO:0000256" key="5">
    <source>
        <dbReference type="ARBA" id="ARBA00022964"/>
    </source>
</evidence>
<evidence type="ECO:0000256" key="1">
    <source>
        <dbReference type="ARBA" id="ARBA00004496"/>
    </source>
</evidence>
<dbReference type="GO" id="GO:0016702">
    <property type="term" value="F:oxidoreductase activity, acting on single donors with incorporation of molecular oxygen, incorporation of two atoms of oxygen"/>
    <property type="evidence" value="ECO:0007669"/>
    <property type="project" value="InterPro"/>
</dbReference>
<dbReference type="Gene3D" id="3.10.450.60">
    <property type="match status" value="1"/>
</dbReference>
<dbReference type="PRINTS" id="PR00087">
    <property type="entry name" value="LIPOXYGENASE"/>
</dbReference>
<feature type="site" description="Essential for stabilizing binding to COTL1" evidence="10">
    <location>
        <position position="510"/>
    </location>
</feature>
<evidence type="ECO:0000313" key="15">
    <source>
        <dbReference type="EMBL" id="KAK2548622.1"/>
    </source>
</evidence>